<protein>
    <submittedName>
        <fullName evidence="1">Uncharacterized protein</fullName>
    </submittedName>
</protein>
<proteinExistence type="predicted"/>
<dbReference type="EMBL" id="BORB01000009">
    <property type="protein sequence ID" value="GIN57107.1"/>
    <property type="molecule type" value="Genomic_DNA"/>
</dbReference>
<organism evidence="1 2">
    <name type="scientific">Lederbergia ruris</name>
    <dbReference type="NCBI Taxonomy" id="217495"/>
    <lineage>
        <taxon>Bacteria</taxon>
        <taxon>Bacillati</taxon>
        <taxon>Bacillota</taxon>
        <taxon>Bacilli</taxon>
        <taxon>Bacillales</taxon>
        <taxon>Bacillaceae</taxon>
        <taxon>Lederbergia</taxon>
    </lineage>
</organism>
<dbReference type="RefSeq" id="WP_158321022.1">
    <property type="nucleotide sequence ID" value="NZ_BORB01000009.1"/>
</dbReference>
<gene>
    <name evidence="1" type="ORF">J8TS2_14260</name>
</gene>
<dbReference type="Proteomes" id="UP000679950">
    <property type="component" value="Unassembled WGS sequence"/>
</dbReference>
<sequence>MDLSATYKEYRKRQVQLHSDILNQCVNQVDFEKAIELLGVKQNNEIVLEHEYEKDVILDFAIYENIKKGKNAVMEFIEQNEKISRQEEELLAAMKASNPSLYEVEQIIPENNMIWLKDIFNNTEPFKVIDIGLSKSVKENSLVFTRFLHLRNFSMTSGLGFYFTANHKQYLIKRSKKLAKRINSGNTSIDRFIAFFNLNRSDGLASVFEHVK</sequence>
<accession>A0ABQ4KIH3</accession>
<evidence type="ECO:0000313" key="2">
    <source>
        <dbReference type="Proteomes" id="UP000679950"/>
    </source>
</evidence>
<comment type="caution">
    <text evidence="1">The sequence shown here is derived from an EMBL/GenBank/DDBJ whole genome shotgun (WGS) entry which is preliminary data.</text>
</comment>
<reference evidence="1 2" key="1">
    <citation type="submission" date="2021-03" db="EMBL/GenBank/DDBJ databases">
        <title>Antimicrobial resistance genes in bacteria isolated from Japanese honey, and their potential for conferring macrolide and lincosamide resistance in the American foulbrood pathogen Paenibacillus larvae.</title>
        <authorList>
            <person name="Okamoto M."/>
            <person name="Kumagai M."/>
            <person name="Kanamori H."/>
            <person name="Takamatsu D."/>
        </authorList>
    </citation>
    <scope>NUCLEOTIDE SEQUENCE [LARGE SCALE GENOMIC DNA]</scope>
    <source>
        <strain evidence="1 2">J8TS2</strain>
    </source>
</reference>
<dbReference type="Pfam" id="PF25948">
    <property type="entry name" value="DUF7986"/>
    <property type="match status" value="1"/>
</dbReference>
<dbReference type="InterPro" id="IPR058292">
    <property type="entry name" value="DUF7986"/>
</dbReference>
<evidence type="ECO:0000313" key="1">
    <source>
        <dbReference type="EMBL" id="GIN57107.1"/>
    </source>
</evidence>
<keyword evidence="2" id="KW-1185">Reference proteome</keyword>
<name>A0ABQ4KIH3_9BACI</name>